<proteinExistence type="predicted"/>
<keyword evidence="5" id="KW-1185">Reference proteome</keyword>
<feature type="compositionally biased region" description="Polar residues" evidence="1">
    <location>
        <begin position="574"/>
        <end position="585"/>
    </location>
</feature>
<dbReference type="Proteomes" id="UP000800038">
    <property type="component" value="Unassembled WGS sequence"/>
</dbReference>
<feature type="region of interest" description="Disordered" evidence="1">
    <location>
        <begin position="614"/>
        <end position="675"/>
    </location>
</feature>
<organism evidence="4 5">
    <name type="scientific">Clathrospora elynae</name>
    <dbReference type="NCBI Taxonomy" id="706981"/>
    <lineage>
        <taxon>Eukaryota</taxon>
        <taxon>Fungi</taxon>
        <taxon>Dikarya</taxon>
        <taxon>Ascomycota</taxon>
        <taxon>Pezizomycotina</taxon>
        <taxon>Dothideomycetes</taxon>
        <taxon>Pleosporomycetidae</taxon>
        <taxon>Pleosporales</taxon>
        <taxon>Diademaceae</taxon>
        <taxon>Clathrospora</taxon>
    </lineage>
</organism>
<feature type="compositionally biased region" description="Low complexity" evidence="1">
    <location>
        <begin position="649"/>
        <end position="663"/>
    </location>
</feature>
<name>A0A6A5S797_9PLEO</name>
<evidence type="ECO:0000259" key="2">
    <source>
        <dbReference type="Pfam" id="PF23394"/>
    </source>
</evidence>
<dbReference type="InterPro" id="IPR057559">
    <property type="entry name" value="SAM_6"/>
</dbReference>
<dbReference type="OrthoDB" id="3647246at2759"/>
<accession>A0A6A5S797</accession>
<reference evidence="4" key="1">
    <citation type="journal article" date="2020" name="Stud. Mycol.">
        <title>101 Dothideomycetes genomes: a test case for predicting lifestyles and emergence of pathogens.</title>
        <authorList>
            <person name="Haridas S."/>
            <person name="Albert R."/>
            <person name="Binder M."/>
            <person name="Bloem J."/>
            <person name="Labutti K."/>
            <person name="Salamov A."/>
            <person name="Andreopoulos B."/>
            <person name="Baker S."/>
            <person name="Barry K."/>
            <person name="Bills G."/>
            <person name="Bluhm B."/>
            <person name="Cannon C."/>
            <person name="Castanera R."/>
            <person name="Culley D."/>
            <person name="Daum C."/>
            <person name="Ezra D."/>
            <person name="Gonzalez J."/>
            <person name="Henrissat B."/>
            <person name="Kuo A."/>
            <person name="Liang C."/>
            <person name="Lipzen A."/>
            <person name="Lutzoni F."/>
            <person name="Magnuson J."/>
            <person name="Mondo S."/>
            <person name="Nolan M."/>
            <person name="Ohm R."/>
            <person name="Pangilinan J."/>
            <person name="Park H.-J."/>
            <person name="Ramirez L."/>
            <person name="Alfaro M."/>
            <person name="Sun H."/>
            <person name="Tritt A."/>
            <person name="Yoshinaga Y."/>
            <person name="Zwiers L.-H."/>
            <person name="Turgeon B."/>
            <person name="Goodwin S."/>
            <person name="Spatafora J."/>
            <person name="Crous P."/>
            <person name="Grigoriev I."/>
        </authorList>
    </citation>
    <scope>NUCLEOTIDE SEQUENCE</scope>
    <source>
        <strain evidence="4">CBS 161.51</strain>
    </source>
</reference>
<dbReference type="AlphaFoldDB" id="A0A6A5S797"/>
<feature type="region of interest" description="Disordered" evidence="1">
    <location>
        <begin position="523"/>
        <end position="585"/>
    </location>
</feature>
<feature type="compositionally biased region" description="Polar residues" evidence="1">
    <location>
        <begin position="664"/>
        <end position="673"/>
    </location>
</feature>
<feature type="compositionally biased region" description="Polar residues" evidence="1">
    <location>
        <begin position="528"/>
        <end position="541"/>
    </location>
</feature>
<feature type="domain" description="DUF7102" evidence="2">
    <location>
        <begin position="689"/>
        <end position="845"/>
    </location>
</feature>
<evidence type="ECO:0000256" key="1">
    <source>
        <dbReference type="SAM" id="MobiDB-lite"/>
    </source>
</evidence>
<protein>
    <submittedName>
        <fullName evidence="4">Uncharacterized protein</fullName>
    </submittedName>
</protein>
<gene>
    <name evidence="4" type="ORF">EJ02DRAFT_413939</name>
</gene>
<dbReference type="Pfam" id="PF23394">
    <property type="entry name" value="DUF7102"/>
    <property type="match status" value="1"/>
</dbReference>
<dbReference type="EMBL" id="ML976186">
    <property type="protein sequence ID" value="KAF1936475.1"/>
    <property type="molecule type" value="Genomic_DNA"/>
</dbReference>
<feature type="domain" description="SAM-like" evidence="3">
    <location>
        <begin position="859"/>
        <end position="944"/>
    </location>
</feature>
<sequence>MQVQFDLEPALEEEEPSVLEYARSHGACVDYTTERLRISDVNLPSNDTFDRDIWDPSDASITNAISGLTKERLEVNMDAALLLKAIHSFQEAPAKDYLAAEKRKWMLSLKQELPVIRSDYQLDLLNFGSAAMPDFKNLRIPNEITNEENDEGFEWPSKYSAYPAQCDEQAKAEKLAVSRDVLVHLQTSIRDTYTPDDSESIKAETLNPYVPSSPANRLPLASDSSDSVFAEAKALERHIMAADLLERRSSDSSDSMLLDITYQPHFSPLFENRTLPILKRRAEDLKVEGPLTPPMFSTSPMKKLKSVSFAETLHEYIPHVPWDRNEFGDDNCSANVHFDQFFEHIEPLAEQARRKVENEQLSGADTTARVDVPDVDFSLPMAPWNEYSQRKGGNHRPDDTKLDAQMKFLLKMKREDFKTATSWHGISALERELPWGISTTKVSTVNLEEKLHGESEMNRILSEATTGNIATSSAQLWKREGLRILDEDDVEEELEPEPEEDEERRHMEVLVRKRKLEMEEEAAEKQRCTISQQSPRTQIQSPRERHESHHWGEGTPIQYAPPIARSKTFDPNRQRPQASVSQQKSLHVLNDTGDGLMFGSFSATTALHKFMETRGKPAEPVSAGMSKELPPDRVSRPRTHTLPVRSRESSAVAAQHSSAQLQSTVSTKEQPQISLPKLPDVPKTLAPCSFIVSSALLRQRSLMKQVEQLYPGAELMYRDYGLPHAPAKEADILLSPSTGLIFTSLQQVKQRALPGHPDRSPVEERMKALQLRYERLIFMVSEGLSRGMEQLGSSRPDDARDKEVLAQFESFAAQLEGEVLIKYIRGGERALACSTVAEMANYGLPHGSTDIGDVKPLPVETSWEVFLRRVGLNPFAAQVIVAQLKTPFDVQLPILSSSPASSGVPGAVSVFGLTAFLTMSEEKRIRFFQALMGGSRILRRVSMALDQEWVSAAHGFRM</sequence>
<dbReference type="Pfam" id="PF23395">
    <property type="entry name" value="SAM_6"/>
    <property type="match status" value="1"/>
</dbReference>
<dbReference type="InterPro" id="IPR055528">
    <property type="entry name" value="DUF7102"/>
</dbReference>
<feature type="compositionally biased region" description="Basic and acidic residues" evidence="1">
    <location>
        <begin position="542"/>
        <end position="552"/>
    </location>
</feature>
<evidence type="ECO:0000313" key="5">
    <source>
        <dbReference type="Proteomes" id="UP000800038"/>
    </source>
</evidence>
<evidence type="ECO:0000313" key="4">
    <source>
        <dbReference type="EMBL" id="KAF1936475.1"/>
    </source>
</evidence>
<evidence type="ECO:0000259" key="3">
    <source>
        <dbReference type="Pfam" id="PF23395"/>
    </source>
</evidence>